<accession>A0A7J5ZF10</accession>
<feature type="region of interest" description="Disordered" evidence="1">
    <location>
        <begin position="1"/>
        <end position="106"/>
    </location>
</feature>
<gene>
    <name evidence="3" type="ORF">F7725_000465</name>
</gene>
<evidence type="ECO:0000259" key="2">
    <source>
        <dbReference type="Pfam" id="PF16741"/>
    </source>
</evidence>
<reference evidence="3 4" key="1">
    <citation type="submission" date="2020-03" db="EMBL/GenBank/DDBJ databases">
        <title>Dissostichus mawsoni Genome sequencing and assembly.</title>
        <authorList>
            <person name="Park H."/>
        </authorList>
    </citation>
    <scope>NUCLEOTIDE SEQUENCE [LARGE SCALE GENOMIC DNA]</scope>
    <source>
        <strain evidence="3">DM0001</strain>
        <tissue evidence="3">Muscle</tissue>
    </source>
</reference>
<dbReference type="OrthoDB" id="440673at2759"/>
<evidence type="ECO:0000256" key="1">
    <source>
        <dbReference type="SAM" id="MobiDB-lite"/>
    </source>
</evidence>
<evidence type="ECO:0000313" key="3">
    <source>
        <dbReference type="EMBL" id="KAF3860210.1"/>
    </source>
</evidence>
<feature type="region of interest" description="Disordered" evidence="1">
    <location>
        <begin position="230"/>
        <end position="258"/>
    </location>
</feature>
<feature type="compositionally biased region" description="Polar residues" evidence="1">
    <location>
        <begin position="61"/>
        <end position="81"/>
    </location>
</feature>
<protein>
    <recommendedName>
        <fullName evidence="2">mRNA-decapping enzyme C-terminal domain-containing protein</fullName>
    </recommendedName>
</protein>
<dbReference type="Pfam" id="PF16741">
    <property type="entry name" value="mRNA_decap_C"/>
    <property type="match status" value="1"/>
</dbReference>
<keyword evidence="4" id="KW-1185">Reference proteome</keyword>
<dbReference type="Proteomes" id="UP000518266">
    <property type="component" value="Unassembled WGS sequence"/>
</dbReference>
<dbReference type="EMBL" id="JAAKFY010000002">
    <property type="protein sequence ID" value="KAF3860210.1"/>
    <property type="molecule type" value="Genomic_DNA"/>
</dbReference>
<feature type="domain" description="mRNA-decapping enzyme C-terminal" evidence="2">
    <location>
        <begin position="256"/>
        <end position="297"/>
    </location>
</feature>
<feature type="compositionally biased region" description="Polar residues" evidence="1">
    <location>
        <begin position="1"/>
        <end position="28"/>
    </location>
</feature>
<dbReference type="AlphaFoldDB" id="A0A7J5ZF10"/>
<name>A0A7J5ZF10_DISMA</name>
<proteinExistence type="predicted"/>
<dbReference type="Gene3D" id="6.10.140.2030">
    <property type="match status" value="1"/>
</dbReference>
<organism evidence="3 4">
    <name type="scientific">Dissostichus mawsoni</name>
    <name type="common">Antarctic cod</name>
    <dbReference type="NCBI Taxonomy" id="36200"/>
    <lineage>
        <taxon>Eukaryota</taxon>
        <taxon>Metazoa</taxon>
        <taxon>Chordata</taxon>
        <taxon>Craniata</taxon>
        <taxon>Vertebrata</taxon>
        <taxon>Euteleostomi</taxon>
        <taxon>Actinopterygii</taxon>
        <taxon>Neopterygii</taxon>
        <taxon>Teleostei</taxon>
        <taxon>Neoteleostei</taxon>
        <taxon>Acanthomorphata</taxon>
        <taxon>Eupercaria</taxon>
        <taxon>Perciformes</taxon>
        <taxon>Notothenioidei</taxon>
        <taxon>Nototheniidae</taxon>
        <taxon>Dissostichus</taxon>
    </lineage>
</organism>
<evidence type="ECO:0000313" key="4">
    <source>
        <dbReference type="Proteomes" id="UP000518266"/>
    </source>
</evidence>
<dbReference type="InterPro" id="IPR031953">
    <property type="entry name" value="mRNA_decap_C"/>
</dbReference>
<comment type="caution">
    <text evidence="3">The sequence shown here is derived from an EMBL/GenBank/DDBJ whole genome shotgun (WGS) entry which is preliminary data.</text>
</comment>
<sequence>MQAQVGETDTSAELNLKTTFTSTEQSTPKAEKSSHTMVKQITVEELFGSSLPKGPSLPIMPTQNSSTASSDPSTAYLQNQPYPTPALQTPLFPPHHSPQDPASGQRHQVPGLLQLLGGPQVGPPAAVLSVPLMVVPAGQEPHAAPSAPPTAYLGQDMLATLKAAVPSVNHDIHKPILAPNFLPNRLFTPHSFQEPAVRPSLQHSKEMDVFSQPPNLIKPMSRLPAVLQSDVSSISGPPAPSEPSYPSSGALEPPPAACSKTQLQDTLIHLIKSDPDFLSAIHDAYLQSVSKDFSNMKL</sequence>